<gene>
    <name evidence="4" type="ORF">JOC27_000944</name>
</gene>
<evidence type="ECO:0000256" key="1">
    <source>
        <dbReference type="ARBA" id="ARBA00022553"/>
    </source>
</evidence>
<evidence type="ECO:0000259" key="3">
    <source>
        <dbReference type="PROSITE" id="PS50110"/>
    </source>
</evidence>
<dbReference type="SUPFAM" id="SSF52172">
    <property type="entry name" value="CheY-like"/>
    <property type="match status" value="1"/>
</dbReference>
<proteinExistence type="predicted"/>
<dbReference type="PROSITE" id="PS50110">
    <property type="entry name" value="RESPONSE_REGULATORY"/>
    <property type="match status" value="1"/>
</dbReference>
<sequence>MMNILIVDDSRFSQKVTSGLIKQFIPDAVQHFADDGLEGLEKYKEIKPDFMIIDLLMPKLRGQDLIEEVKKIDIDAKIIVLSADVQHKVREVIDKMGVLTFINKPLNEEKAKTIANLIRNDAQ</sequence>
<dbReference type="InterPro" id="IPR050595">
    <property type="entry name" value="Bact_response_regulator"/>
</dbReference>
<keyword evidence="5" id="KW-1185">Reference proteome</keyword>
<dbReference type="PANTHER" id="PTHR44591:SF3">
    <property type="entry name" value="RESPONSE REGULATORY DOMAIN-CONTAINING PROTEIN"/>
    <property type="match status" value="1"/>
</dbReference>
<feature type="modified residue" description="4-aspartylphosphate" evidence="2">
    <location>
        <position position="54"/>
    </location>
</feature>
<keyword evidence="1 2" id="KW-0597">Phosphoprotein</keyword>
<dbReference type="RefSeq" id="WP_205005839.1">
    <property type="nucleotide sequence ID" value="NZ_CBCRXA010000014.1"/>
</dbReference>
<accession>A0ABS2Q7S9</accession>
<dbReference type="Pfam" id="PF00072">
    <property type="entry name" value="Response_reg"/>
    <property type="match status" value="1"/>
</dbReference>
<dbReference type="EMBL" id="JAFBEV010000006">
    <property type="protein sequence ID" value="MBM7657495.1"/>
    <property type="molecule type" value="Genomic_DNA"/>
</dbReference>
<evidence type="ECO:0000256" key="2">
    <source>
        <dbReference type="PROSITE-ProRule" id="PRU00169"/>
    </source>
</evidence>
<feature type="domain" description="Response regulatory" evidence="3">
    <location>
        <begin position="3"/>
        <end position="119"/>
    </location>
</feature>
<dbReference type="InterPro" id="IPR011006">
    <property type="entry name" value="CheY-like_superfamily"/>
</dbReference>
<name>A0ABS2Q7S9_9BACL</name>
<dbReference type="Proteomes" id="UP000823201">
    <property type="component" value="Unassembled WGS sequence"/>
</dbReference>
<dbReference type="PANTHER" id="PTHR44591">
    <property type="entry name" value="STRESS RESPONSE REGULATOR PROTEIN 1"/>
    <property type="match status" value="1"/>
</dbReference>
<comment type="caution">
    <text evidence="4">The sequence shown here is derived from an EMBL/GenBank/DDBJ whole genome shotgun (WGS) entry which is preliminary data.</text>
</comment>
<evidence type="ECO:0000313" key="5">
    <source>
        <dbReference type="Proteomes" id="UP000823201"/>
    </source>
</evidence>
<protein>
    <submittedName>
        <fullName evidence="4">CheY-like chemotaxis protein</fullName>
    </submittedName>
</protein>
<evidence type="ECO:0000313" key="4">
    <source>
        <dbReference type="EMBL" id="MBM7657495.1"/>
    </source>
</evidence>
<reference evidence="4 5" key="1">
    <citation type="submission" date="2021-01" db="EMBL/GenBank/DDBJ databases">
        <title>Genomic Encyclopedia of Type Strains, Phase IV (KMG-IV): sequencing the most valuable type-strain genomes for metagenomic binning, comparative biology and taxonomic classification.</title>
        <authorList>
            <person name="Goeker M."/>
        </authorList>
    </citation>
    <scope>NUCLEOTIDE SEQUENCE [LARGE SCALE GENOMIC DNA]</scope>
    <source>
        <strain evidence="4 5">DSM 100968</strain>
    </source>
</reference>
<dbReference type="Gene3D" id="3.40.50.2300">
    <property type="match status" value="1"/>
</dbReference>
<dbReference type="InterPro" id="IPR001789">
    <property type="entry name" value="Sig_transdc_resp-reg_receiver"/>
</dbReference>
<dbReference type="SMART" id="SM00448">
    <property type="entry name" value="REC"/>
    <property type="match status" value="1"/>
</dbReference>
<organism evidence="4 5">
    <name type="scientific">Sporolactobacillus spathodeae</name>
    <dbReference type="NCBI Taxonomy" id="1465502"/>
    <lineage>
        <taxon>Bacteria</taxon>
        <taxon>Bacillati</taxon>
        <taxon>Bacillota</taxon>
        <taxon>Bacilli</taxon>
        <taxon>Bacillales</taxon>
        <taxon>Sporolactobacillaceae</taxon>
        <taxon>Sporolactobacillus</taxon>
    </lineage>
</organism>